<dbReference type="Gene3D" id="2.40.30.10">
    <property type="entry name" value="Translation factors"/>
    <property type="match status" value="2"/>
</dbReference>
<accession>D5BU76</accession>
<dbReference type="InterPro" id="IPR009000">
    <property type="entry name" value="Transl_B-barrel_sf"/>
</dbReference>
<feature type="compositionally biased region" description="Basic and acidic residues" evidence="9">
    <location>
        <begin position="219"/>
        <end position="237"/>
    </location>
</feature>
<dbReference type="InterPro" id="IPR027417">
    <property type="entry name" value="P-loop_NTPase"/>
</dbReference>
<comment type="caution">
    <text evidence="7">Lacks conserved residue(s) required for the propagation of feature annotation.</text>
</comment>
<dbReference type="HOGENOM" id="CLU_006301_10_1_5"/>
<dbReference type="SUPFAM" id="SSF52156">
    <property type="entry name" value="Initiation factor IF2/eIF5b, domain 3"/>
    <property type="match status" value="1"/>
</dbReference>
<dbReference type="InterPro" id="IPR044145">
    <property type="entry name" value="IF2_II"/>
</dbReference>
<evidence type="ECO:0000259" key="10">
    <source>
        <dbReference type="PROSITE" id="PS51722"/>
    </source>
</evidence>
<dbReference type="GO" id="GO:0016779">
    <property type="term" value="F:nucleotidyltransferase activity"/>
    <property type="evidence" value="ECO:0007669"/>
    <property type="project" value="UniProtKB-KW"/>
</dbReference>
<dbReference type="RefSeq" id="WP_013046450.1">
    <property type="nucleotide sequence ID" value="NC_014010.1"/>
</dbReference>
<evidence type="ECO:0000256" key="3">
    <source>
        <dbReference type="ARBA" id="ARBA00022540"/>
    </source>
</evidence>
<dbReference type="InterPro" id="IPR006847">
    <property type="entry name" value="IF2_N"/>
</dbReference>
<feature type="compositionally biased region" description="Polar residues" evidence="9">
    <location>
        <begin position="238"/>
        <end position="250"/>
    </location>
</feature>
<dbReference type="PROSITE" id="PS51722">
    <property type="entry name" value="G_TR_2"/>
    <property type="match status" value="1"/>
</dbReference>
<dbReference type="InterPro" id="IPR015760">
    <property type="entry name" value="TIF_IF2"/>
</dbReference>
<dbReference type="InterPro" id="IPR036925">
    <property type="entry name" value="TIF_IF2_dom3_sf"/>
</dbReference>
<dbReference type="InterPro" id="IPR005225">
    <property type="entry name" value="Small_GTP-bd"/>
</dbReference>
<comment type="similarity">
    <text evidence="1 7 8">Belongs to the TRAFAC class translation factor GTPase superfamily. Classic translation factor GTPase family. IF-2 subfamily.</text>
</comment>
<keyword evidence="3 7" id="KW-0396">Initiation factor</keyword>
<dbReference type="Pfam" id="PF11987">
    <property type="entry name" value="IF-2"/>
    <property type="match status" value="1"/>
</dbReference>
<dbReference type="HAMAP" id="MF_00100_B">
    <property type="entry name" value="IF_2_B"/>
    <property type="match status" value="1"/>
</dbReference>
<dbReference type="GO" id="GO:0005737">
    <property type="term" value="C:cytoplasm"/>
    <property type="evidence" value="ECO:0007669"/>
    <property type="project" value="UniProtKB-SubCell"/>
</dbReference>
<feature type="compositionally biased region" description="Basic and acidic residues" evidence="9">
    <location>
        <begin position="89"/>
        <end position="100"/>
    </location>
</feature>
<dbReference type="Gene3D" id="3.40.50.10050">
    <property type="entry name" value="Translation initiation factor IF- 2, domain 3"/>
    <property type="match status" value="1"/>
</dbReference>
<dbReference type="FunFam" id="2.40.30.10:FF:000008">
    <property type="entry name" value="Translation initiation factor IF-2"/>
    <property type="match status" value="1"/>
</dbReference>
<dbReference type="PROSITE" id="PS01176">
    <property type="entry name" value="IF2"/>
    <property type="match status" value="1"/>
</dbReference>
<dbReference type="InterPro" id="IPR000795">
    <property type="entry name" value="T_Tr_GTP-bd_dom"/>
</dbReference>
<feature type="binding site" evidence="7">
    <location>
        <begin position="374"/>
        <end position="381"/>
    </location>
    <ligand>
        <name>GTP</name>
        <dbReference type="ChEBI" id="CHEBI:37565"/>
    </ligand>
</feature>
<proteinExistence type="inferred from homology"/>
<evidence type="ECO:0000256" key="2">
    <source>
        <dbReference type="ARBA" id="ARBA00020675"/>
    </source>
</evidence>
<dbReference type="GO" id="GO:0005525">
    <property type="term" value="F:GTP binding"/>
    <property type="evidence" value="ECO:0007669"/>
    <property type="project" value="UniProtKB-KW"/>
</dbReference>
<dbReference type="InterPro" id="IPR053905">
    <property type="entry name" value="EF-G-like_DII"/>
</dbReference>
<organism evidence="11 12">
    <name type="scientific">Puniceispirillum marinum (strain IMCC1322)</name>
    <dbReference type="NCBI Taxonomy" id="488538"/>
    <lineage>
        <taxon>Bacteria</taxon>
        <taxon>Pseudomonadati</taxon>
        <taxon>Pseudomonadota</taxon>
        <taxon>Alphaproteobacteria</taxon>
        <taxon>Candidatus Puniceispirillales</taxon>
        <taxon>Candidatus Puniceispirillaceae</taxon>
        <taxon>Candidatus Puniceispirillum</taxon>
    </lineage>
</organism>
<comment type="function">
    <text evidence="7 8">One of the essential components for the initiation of protein synthesis. Protects formylmethionyl-tRNA from spontaneous hydrolysis and promotes its binding to the 30S ribosomal subunits. Also involved in the hydrolysis of GTP during the formation of the 70S ribosomal complex.</text>
</comment>
<feature type="compositionally biased region" description="Low complexity" evidence="9">
    <location>
        <begin position="11"/>
        <end position="21"/>
    </location>
</feature>
<keyword evidence="6 7" id="KW-0342">GTP-binding</keyword>
<dbReference type="AlphaFoldDB" id="D5BU76"/>
<feature type="binding site" evidence="7">
    <location>
        <begin position="421"/>
        <end position="425"/>
    </location>
    <ligand>
        <name>GTP</name>
        <dbReference type="ChEBI" id="CHEBI:37565"/>
    </ligand>
</feature>
<keyword evidence="7" id="KW-0963">Cytoplasm</keyword>
<dbReference type="InterPro" id="IPR000178">
    <property type="entry name" value="TF_IF2_bacterial-like"/>
</dbReference>
<evidence type="ECO:0000313" key="11">
    <source>
        <dbReference type="EMBL" id="ADE39823.1"/>
    </source>
</evidence>
<evidence type="ECO:0000256" key="8">
    <source>
        <dbReference type="RuleBase" id="RU000644"/>
    </source>
</evidence>
<evidence type="ECO:0000256" key="5">
    <source>
        <dbReference type="ARBA" id="ARBA00022917"/>
    </source>
</evidence>
<feature type="compositionally biased region" description="Low complexity" evidence="9">
    <location>
        <begin position="50"/>
        <end position="88"/>
    </location>
</feature>
<dbReference type="InterPro" id="IPR023115">
    <property type="entry name" value="TIF_IF2_dom3"/>
</dbReference>
<dbReference type="GO" id="GO:0003924">
    <property type="term" value="F:GTPase activity"/>
    <property type="evidence" value="ECO:0007669"/>
    <property type="project" value="UniProtKB-UniRule"/>
</dbReference>
<dbReference type="OrthoDB" id="9811804at2"/>
<feature type="domain" description="Tr-type G" evidence="10">
    <location>
        <begin position="365"/>
        <end position="535"/>
    </location>
</feature>
<dbReference type="CDD" id="cd01887">
    <property type="entry name" value="IF2_eIF5B"/>
    <property type="match status" value="1"/>
</dbReference>
<gene>
    <name evidence="7" type="primary">infB</name>
    <name evidence="11" type="ordered locus">SAR116_1580</name>
</gene>
<dbReference type="NCBIfam" id="TIGR00487">
    <property type="entry name" value="IF-2"/>
    <property type="match status" value="1"/>
</dbReference>
<keyword evidence="12" id="KW-1185">Reference proteome</keyword>
<dbReference type="Gene3D" id="3.40.50.300">
    <property type="entry name" value="P-loop containing nucleotide triphosphate hydrolases"/>
    <property type="match status" value="1"/>
</dbReference>
<dbReference type="PANTHER" id="PTHR43381">
    <property type="entry name" value="TRANSLATION INITIATION FACTOR IF-2-RELATED"/>
    <property type="match status" value="1"/>
</dbReference>
<sequence length="867" mass="93443">MSDESGKTKKLSLSSGKLTLGNLDAGKMRTGPSVAGRKTVQVEVRRKRAPAAPSRAGQPSAEAVTPPATPETPALSEAPVATPATPAAADDKLTAQERAARVRALQEGMKKPTPAADGDNAAPAVPEGNAPDEAPVAEAAIPPAPEPEVPLDPVEARRAAELAELREIEAGEEERRAFEAKKHADTHARRQEVPERSPAAPAPQMPDPIGEAQQRRRKAADEMAPRRPGASRRDTNNRRQSGKMTINQALSGDESRRQRSLASVKRQREKARMREEQPQVKQVRDVIIPDTISVSELANRMAERTADVVKELMKLGIMATATQTIDGETAELVVSEFGHKVQRVSESDIEIGLTGDDDAEDNLQPRPPVVTVMGHVDHGKTSLLDAIRRTDVAAGESGGITQHIGAYQITTANKNVITFIDTPGHEAFTEMRSRGANITDIVVLVVAADDSVMAQTVEAINHAKAAGCPVIVAVNKCDKPEADPQRVRNDLLQQEIVTEDFGGDVLCVDVSAHTGLGLDKLEEAIMLQSELLELRANPDRNADGVVIESKVERGRGSVATLLVQRGTLRQGDIFVIGAESGRVRALLDDRGQKLKEAGPGQPVEILGLNGTPMAGDNCVVVETEARAREIAEYRTRRNKDHDAARGARGSVEQMLSAIAAGEAEELPVVIKTDVHGSLEAIRVALEKLGTEQVKVRMLSSGVGALSESDISLAAASNAIVIGFNVRAIPQARDLAKRDGVEIRYHSIIYELIDEVKAAMGGLLSPDTQEDFIGYAEIRQVFGVSKVGKVAGCMVTEGVIKRGCKVRLLRDNVVIHEGALKTLKRFKDEVKEVREGFECGMGFENYSDIQEKDMIECFEIREIARTLD</sequence>
<dbReference type="SUPFAM" id="SSF52540">
    <property type="entry name" value="P-loop containing nucleoside triphosphate hydrolases"/>
    <property type="match status" value="1"/>
</dbReference>
<keyword evidence="11" id="KW-0548">Nucleotidyltransferase</keyword>
<keyword evidence="5 7" id="KW-0648">Protein biosynthesis</keyword>
<evidence type="ECO:0000256" key="4">
    <source>
        <dbReference type="ARBA" id="ARBA00022741"/>
    </source>
</evidence>
<dbReference type="Pfam" id="PF00009">
    <property type="entry name" value="GTP_EFTU"/>
    <property type="match status" value="1"/>
</dbReference>
<feature type="compositionally biased region" description="Basic and acidic residues" evidence="9">
    <location>
        <begin position="154"/>
        <end position="195"/>
    </location>
</feature>
<dbReference type="CDD" id="cd03692">
    <property type="entry name" value="mtIF2_IVc"/>
    <property type="match status" value="1"/>
</dbReference>
<evidence type="ECO:0000313" key="12">
    <source>
        <dbReference type="Proteomes" id="UP000007460"/>
    </source>
</evidence>
<comment type="subcellular location">
    <subcellularLocation>
        <location evidence="7">Cytoplasm</location>
    </subcellularLocation>
</comment>
<reference evidence="11 12" key="1">
    <citation type="journal article" date="2010" name="J. Bacteriol.">
        <title>Complete genome sequence of "Candidatus Puniceispirillum marinum" IMCC1322, a representative of the SAR116 clade in the Alphaproteobacteria.</title>
        <authorList>
            <person name="Oh H.M."/>
            <person name="Kwon K.K."/>
            <person name="Kang I."/>
            <person name="Kang S.G."/>
            <person name="Lee J.H."/>
            <person name="Kim S.J."/>
            <person name="Cho J.C."/>
        </authorList>
    </citation>
    <scope>NUCLEOTIDE SEQUENCE [LARGE SCALE GENOMIC DNA]</scope>
    <source>
        <strain evidence="11 12">IMCC1322</strain>
    </source>
</reference>
<feature type="binding site" evidence="7">
    <location>
        <begin position="475"/>
        <end position="478"/>
    </location>
    <ligand>
        <name>GTP</name>
        <dbReference type="ChEBI" id="CHEBI:37565"/>
    </ligand>
</feature>
<evidence type="ECO:0000256" key="6">
    <source>
        <dbReference type="ARBA" id="ARBA00023134"/>
    </source>
</evidence>
<protein>
    <recommendedName>
        <fullName evidence="2 7">Translation initiation factor IF-2</fullName>
    </recommendedName>
</protein>
<dbReference type="FunFam" id="2.40.30.10:FF:000007">
    <property type="entry name" value="Translation initiation factor IF-2"/>
    <property type="match status" value="1"/>
</dbReference>
<dbReference type="NCBIfam" id="TIGR00231">
    <property type="entry name" value="small_GTP"/>
    <property type="match status" value="1"/>
</dbReference>
<dbReference type="FunFam" id="3.40.50.300:FF:000019">
    <property type="entry name" value="Translation initiation factor IF-2"/>
    <property type="match status" value="1"/>
</dbReference>
<dbReference type="FunFam" id="3.40.50.10050:FF:000001">
    <property type="entry name" value="Translation initiation factor IF-2"/>
    <property type="match status" value="1"/>
</dbReference>
<dbReference type="KEGG" id="apb:SAR116_1580"/>
<dbReference type="Pfam" id="PF04760">
    <property type="entry name" value="IF2_N"/>
    <property type="match status" value="1"/>
</dbReference>
<name>D5BU76_PUNMI</name>
<dbReference type="PANTHER" id="PTHR43381:SF5">
    <property type="entry name" value="TR-TYPE G DOMAIN-CONTAINING PROTEIN"/>
    <property type="match status" value="1"/>
</dbReference>
<keyword evidence="11" id="KW-0808">Transferase</keyword>
<feature type="compositionally biased region" description="Low complexity" evidence="9">
    <location>
        <begin position="131"/>
        <end position="141"/>
    </location>
</feature>
<dbReference type="eggNOG" id="COG0532">
    <property type="taxonomic scope" value="Bacteria"/>
</dbReference>
<dbReference type="STRING" id="488538.SAR116_1580"/>
<dbReference type="Proteomes" id="UP000007460">
    <property type="component" value="Chromosome"/>
</dbReference>
<evidence type="ECO:0000256" key="1">
    <source>
        <dbReference type="ARBA" id="ARBA00007733"/>
    </source>
</evidence>
<dbReference type="CDD" id="cd03702">
    <property type="entry name" value="IF2_mtIF2_II"/>
    <property type="match status" value="1"/>
</dbReference>
<dbReference type="GO" id="GO:0003743">
    <property type="term" value="F:translation initiation factor activity"/>
    <property type="evidence" value="ECO:0007669"/>
    <property type="project" value="UniProtKB-UniRule"/>
</dbReference>
<feature type="region of interest" description="Disordered" evidence="9">
    <location>
        <begin position="1"/>
        <end position="278"/>
    </location>
</feature>
<keyword evidence="4 7" id="KW-0547">Nucleotide-binding</keyword>
<evidence type="ECO:0000256" key="9">
    <source>
        <dbReference type="SAM" id="MobiDB-lite"/>
    </source>
</evidence>
<evidence type="ECO:0000256" key="7">
    <source>
        <dbReference type="HAMAP-Rule" id="MF_00100"/>
    </source>
</evidence>
<dbReference type="SUPFAM" id="SSF50447">
    <property type="entry name" value="Translation proteins"/>
    <property type="match status" value="2"/>
</dbReference>
<dbReference type="EMBL" id="CP001751">
    <property type="protein sequence ID" value="ADE39823.1"/>
    <property type="molecule type" value="Genomic_DNA"/>
</dbReference>
<dbReference type="Pfam" id="PF22042">
    <property type="entry name" value="EF-G_D2"/>
    <property type="match status" value="1"/>
</dbReference>